<protein>
    <submittedName>
        <fullName evidence="3">Uncharacterized protein</fullName>
    </submittedName>
</protein>
<evidence type="ECO:0000256" key="2">
    <source>
        <dbReference type="SAM" id="Phobius"/>
    </source>
</evidence>
<gene>
    <name evidence="3" type="ORF">SB78_05690</name>
</gene>
<organism evidence="3 4">
    <name type="scientific">Rickettsia asembonensis</name>
    <dbReference type="NCBI Taxonomy" id="1068590"/>
    <lineage>
        <taxon>Bacteria</taxon>
        <taxon>Pseudomonadati</taxon>
        <taxon>Pseudomonadota</taxon>
        <taxon>Alphaproteobacteria</taxon>
        <taxon>Rickettsiales</taxon>
        <taxon>Rickettsiaceae</taxon>
        <taxon>Rickettsieae</taxon>
        <taxon>Rickettsia</taxon>
        <taxon>spotted fever group</taxon>
    </lineage>
</organism>
<evidence type="ECO:0000313" key="4">
    <source>
        <dbReference type="Proteomes" id="UP000031952"/>
    </source>
</evidence>
<name>A0A0C2QXA3_9RICK</name>
<sequence length="93" mass="10140">MFDESDNDTSLVAPYIKIGIAGIAVIGVAIVAGLTWYVRNKNAKKAKLKQYIDKIEAERAAENKLAANDTEEHNDHTTVDMTGVSYDDEGTPV</sequence>
<comment type="caution">
    <text evidence="3">The sequence shown here is derived from an EMBL/GenBank/DDBJ whole genome shotgun (WGS) entry which is preliminary data.</text>
</comment>
<dbReference type="Proteomes" id="UP000031952">
    <property type="component" value="Unassembled WGS sequence"/>
</dbReference>
<keyword evidence="2" id="KW-0472">Membrane</keyword>
<reference evidence="3 4" key="1">
    <citation type="submission" date="2014-12" db="EMBL/GenBank/DDBJ databases">
        <title>Whole genome sequence of Candidatus Rickettsia asemboensis strain NMRCii isolated from cat fleas in west Kenya.</title>
        <authorList>
            <person name="Jima D."/>
            <person name="Luce-Fedrow A."/>
            <person name="Yang Y."/>
            <person name="Maina A.N."/>
            <person name="Snesrud E.C."/>
            <person name="Jarman R.G."/>
            <person name="Richards A.L."/>
            <person name="Hang J."/>
        </authorList>
    </citation>
    <scope>NUCLEOTIDE SEQUENCE [LARGE SCALE GENOMIC DNA]</scope>
    <source>
        <strain evidence="3 4">NMRCii</strain>
    </source>
</reference>
<keyword evidence="4" id="KW-1185">Reference proteome</keyword>
<feature type="region of interest" description="Disordered" evidence="1">
    <location>
        <begin position="64"/>
        <end position="93"/>
    </location>
</feature>
<dbReference type="AlphaFoldDB" id="A0A0C2QXA3"/>
<evidence type="ECO:0000313" key="3">
    <source>
        <dbReference type="EMBL" id="KIJ88459.1"/>
    </source>
</evidence>
<keyword evidence="2" id="KW-1133">Transmembrane helix</keyword>
<dbReference type="EMBL" id="JWSW01000073">
    <property type="protein sequence ID" value="KIJ88459.1"/>
    <property type="molecule type" value="Genomic_DNA"/>
</dbReference>
<accession>A0A0C2QXA3</accession>
<evidence type="ECO:0000256" key="1">
    <source>
        <dbReference type="SAM" id="MobiDB-lite"/>
    </source>
</evidence>
<proteinExistence type="predicted"/>
<keyword evidence="2" id="KW-0812">Transmembrane</keyword>
<feature type="transmembrane region" description="Helical" evidence="2">
    <location>
        <begin position="15"/>
        <end position="38"/>
    </location>
</feature>